<dbReference type="AlphaFoldDB" id="A0A2M4B7L7"/>
<evidence type="ECO:0000313" key="1">
    <source>
        <dbReference type="EMBL" id="MBW49026.1"/>
    </source>
</evidence>
<dbReference type="EMBL" id="GGFK01015705">
    <property type="protein sequence ID" value="MBW49026.1"/>
    <property type="molecule type" value="Transcribed_RNA"/>
</dbReference>
<name>A0A2M4B7L7_9DIPT</name>
<proteinExistence type="predicted"/>
<protein>
    <submittedName>
        <fullName evidence="1">Putative secreted protein</fullName>
    </submittedName>
</protein>
<sequence>MWRLAMLVAIPKRAATLRFMSAKSSSRRAGDDWLVAGPFGGKAGVKSIERTNEREEPTRRWWCEGFGYVKTSSSEPSQAGLRS</sequence>
<accession>A0A2M4B7L7</accession>
<organism evidence="1">
    <name type="scientific">Anopheles triannulatus</name>
    <dbReference type="NCBI Taxonomy" id="58253"/>
    <lineage>
        <taxon>Eukaryota</taxon>
        <taxon>Metazoa</taxon>
        <taxon>Ecdysozoa</taxon>
        <taxon>Arthropoda</taxon>
        <taxon>Hexapoda</taxon>
        <taxon>Insecta</taxon>
        <taxon>Pterygota</taxon>
        <taxon>Neoptera</taxon>
        <taxon>Endopterygota</taxon>
        <taxon>Diptera</taxon>
        <taxon>Nematocera</taxon>
        <taxon>Culicoidea</taxon>
        <taxon>Culicidae</taxon>
        <taxon>Anophelinae</taxon>
        <taxon>Anopheles</taxon>
    </lineage>
</organism>
<reference evidence="1" key="1">
    <citation type="submission" date="2018-01" db="EMBL/GenBank/DDBJ databases">
        <title>An insight into the sialome of Amazonian anophelines.</title>
        <authorList>
            <person name="Ribeiro J.M."/>
            <person name="Scarpassa V."/>
            <person name="Calvo E."/>
        </authorList>
    </citation>
    <scope>NUCLEOTIDE SEQUENCE</scope>
    <source>
        <tissue evidence="1">Salivary glands</tissue>
    </source>
</reference>